<accession>A0ACC1LWP4</accession>
<protein>
    <submittedName>
        <fullName evidence="1">Uncharacterized protein</fullName>
    </submittedName>
</protein>
<comment type="caution">
    <text evidence="1">The sequence shown here is derived from an EMBL/GenBank/DDBJ whole genome shotgun (WGS) entry which is preliminary data.</text>
</comment>
<name>A0ACC1LWP4_9FUNG</name>
<gene>
    <name evidence="1" type="ORF">IWW38_005365</name>
</gene>
<sequence>MLRGNPLAPPYRRYGTVYGYTSTKAAGGWPGQASGLATVAPGGGGNSQGSAALSVRGFDGAPAARPSTVGIWDSDPRRSSYFDRLSIDETRPQQLASSAAQMTTAGLLRRVISGLTGGTAAFGTSQ</sequence>
<evidence type="ECO:0000313" key="2">
    <source>
        <dbReference type="Proteomes" id="UP001139981"/>
    </source>
</evidence>
<dbReference type="EMBL" id="JANBVB010002463">
    <property type="protein sequence ID" value="KAJ2885003.1"/>
    <property type="molecule type" value="Genomic_DNA"/>
</dbReference>
<dbReference type="Proteomes" id="UP001139981">
    <property type="component" value="Unassembled WGS sequence"/>
</dbReference>
<organism evidence="1 2">
    <name type="scientific">Coemansia aciculifera</name>
    <dbReference type="NCBI Taxonomy" id="417176"/>
    <lineage>
        <taxon>Eukaryota</taxon>
        <taxon>Fungi</taxon>
        <taxon>Fungi incertae sedis</taxon>
        <taxon>Zoopagomycota</taxon>
        <taxon>Kickxellomycotina</taxon>
        <taxon>Kickxellomycetes</taxon>
        <taxon>Kickxellales</taxon>
        <taxon>Kickxellaceae</taxon>
        <taxon>Coemansia</taxon>
    </lineage>
</organism>
<reference evidence="1" key="1">
    <citation type="submission" date="2022-07" db="EMBL/GenBank/DDBJ databases">
        <title>Phylogenomic reconstructions and comparative analyses of Kickxellomycotina fungi.</title>
        <authorList>
            <person name="Reynolds N.K."/>
            <person name="Stajich J.E."/>
            <person name="Barry K."/>
            <person name="Grigoriev I.V."/>
            <person name="Crous P."/>
            <person name="Smith M.E."/>
        </authorList>
    </citation>
    <scope>NUCLEOTIDE SEQUENCE</scope>
    <source>
        <strain evidence="1">CBS 190363</strain>
    </source>
</reference>
<evidence type="ECO:0000313" key="1">
    <source>
        <dbReference type="EMBL" id="KAJ2885003.1"/>
    </source>
</evidence>
<keyword evidence="2" id="KW-1185">Reference proteome</keyword>
<proteinExistence type="predicted"/>